<gene>
    <name evidence="7" type="ORF">K7C98_26055</name>
</gene>
<evidence type="ECO:0000256" key="2">
    <source>
        <dbReference type="ARBA" id="ARBA00022840"/>
    </source>
</evidence>
<dbReference type="PROSITE" id="PS00675">
    <property type="entry name" value="SIGMA54_INTERACT_1"/>
    <property type="match status" value="1"/>
</dbReference>
<dbReference type="SUPFAM" id="SSF49879">
    <property type="entry name" value="SMAD/FHA domain"/>
    <property type="match status" value="1"/>
</dbReference>
<organism evidence="7 8">
    <name type="scientific">Nannocystis pusilla</name>
    <dbReference type="NCBI Taxonomy" id="889268"/>
    <lineage>
        <taxon>Bacteria</taxon>
        <taxon>Pseudomonadati</taxon>
        <taxon>Myxococcota</taxon>
        <taxon>Polyangia</taxon>
        <taxon>Nannocystales</taxon>
        <taxon>Nannocystaceae</taxon>
        <taxon>Nannocystis</taxon>
    </lineage>
</organism>
<dbReference type="InterPro" id="IPR002078">
    <property type="entry name" value="Sigma_54_int"/>
</dbReference>
<feature type="compositionally biased region" description="Basic and acidic residues" evidence="4">
    <location>
        <begin position="1"/>
        <end position="12"/>
    </location>
</feature>
<reference evidence="7" key="1">
    <citation type="submission" date="2021-08" db="EMBL/GenBank/DDBJ databases">
        <authorList>
            <person name="Stevens D.C."/>
        </authorList>
    </citation>
    <scope>NUCLEOTIDE SEQUENCE</scope>
    <source>
        <strain evidence="7">DSM 53165</strain>
    </source>
</reference>
<dbReference type="InterPro" id="IPR058031">
    <property type="entry name" value="AAA_lid_NorR"/>
</dbReference>
<keyword evidence="1" id="KW-0547">Nucleotide-binding</keyword>
<dbReference type="CDD" id="cd00009">
    <property type="entry name" value="AAA"/>
    <property type="match status" value="1"/>
</dbReference>
<dbReference type="Gene3D" id="3.40.50.300">
    <property type="entry name" value="P-loop containing nucleotide triphosphate hydrolases"/>
    <property type="match status" value="1"/>
</dbReference>
<dbReference type="CDD" id="cd00060">
    <property type="entry name" value="FHA"/>
    <property type="match status" value="1"/>
</dbReference>
<dbReference type="InterPro" id="IPR000253">
    <property type="entry name" value="FHA_dom"/>
</dbReference>
<dbReference type="RefSeq" id="WP_224194476.1">
    <property type="nucleotide sequence ID" value="NZ_JAIRAU010000035.1"/>
</dbReference>
<dbReference type="InterPro" id="IPR003593">
    <property type="entry name" value="AAA+_ATPase"/>
</dbReference>
<keyword evidence="8" id="KW-1185">Reference proteome</keyword>
<feature type="region of interest" description="Disordered" evidence="4">
    <location>
        <begin position="1"/>
        <end position="24"/>
    </location>
</feature>
<dbReference type="SMART" id="SM00382">
    <property type="entry name" value="AAA"/>
    <property type="match status" value="1"/>
</dbReference>
<dbReference type="Proteomes" id="UP001139031">
    <property type="component" value="Unassembled WGS sequence"/>
</dbReference>
<proteinExistence type="predicted"/>
<evidence type="ECO:0000259" key="6">
    <source>
        <dbReference type="PROSITE" id="PS50045"/>
    </source>
</evidence>
<dbReference type="Pfam" id="PF25601">
    <property type="entry name" value="AAA_lid_14"/>
    <property type="match status" value="1"/>
</dbReference>
<protein>
    <submittedName>
        <fullName evidence="7">Sigma 54-interacting transcriptional regulator</fullName>
    </submittedName>
</protein>
<comment type="caution">
    <text evidence="7">The sequence shown here is derived from an EMBL/GenBank/DDBJ whole genome shotgun (WGS) entry which is preliminary data.</text>
</comment>
<sequence length="471" mass="52185">MTDEHIEHEHPPTRAAPTGPRLPGSYQRLGRVRFRILTGPNAGSESQVEVGRERTLRGGRNALNDIVLHDDQVSGFHFSLEFTRAGIVLRDLESTNGVFVHGVRVREALVDLEAVFSVGETALQVTGTDHVSVSLAETNRFGELYGWSPVMRELFVELERLAALPTSRLPVLVTGETGTGKELVARGLHERSARAKGPFIVLDCTALPHDVADAIVFGYNRGAFTGADADQPGVFEYASGGTLFIDELGELPLDLQAKLLRVLDHGEVSRLNERNKVRKVDVRVISATNRDLRRMVAEGRFRQDLYFRVLGKQVELPSLRERGDDVVRLADRFLRLVCVQLGLRHKEFTPSAHAALLAANWTGNVRQLRKVVEAAAQLTEADYVDATDLNLDMSSRATRPAFHASPLFSMPWEEALVDFQREYMKSLMQRVGTQRGWIKQASALAGMDRTGFVRALRRLGLAPAATGEPLD</sequence>
<dbReference type="InterPro" id="IPR025943">
    <property type="entry name" value="Sigma_54_int_dom_ATP-bd_2"/>
</dbReference>
<evidence type="ECO:0000256" key="3">
    <source>
        <dbReference type="ARBA" id="ARBA00023125"/>
    </source>
</evidence>
<dbReference type="EMBL" id="JAIRAU010000035">
    <property type="protein sequence ID" value="MBZ5712721.1"/>
    <property type="molecule type" value="Genomic_DNA"/>
</dbReference>
<evidence type="ECO:0000259" key="5">
    <source>
        <dbReference type="PROSITE" id="PS50006"/>
    </source>
</evidence>
<dbReference type="InterPro" id="IPR027417">
    <property type="entry name" value="P-loop_NTPase"/>
</dbReference>
<accession>A0ABS7TX40</accession>
<dbReference type="Gene3D" id="2.60.200.20">
    <property type="match status" value="1"/>
</dbReference>
<evidence type="ECO:0000313" key="7">
    <source>
        <dbReference type="EMBL" id="MBZ5712721.1"/>
    </source>
</evidence>
<dbReference type="PROSITE" id="PS50045">
    <property type="entry name" value="SIGMA54_INTERACT_4"/>
    <property type="match status" value="1"/>
</dbReference>
<dbReference type="PROSITE" id="PS00676">
    <property type="entry name" value="SIGMA54_INTERACT_2"/>
    <property type="match status" value="1"/>
</dbReference>
<dbReference type="Pfam" id="PF00158">
    <property type="entry name" value="Sigma54_activat"/>
    <property type="match status" value="1"/>
</dbReference>
<feature type="domain" description="Sigma-54 factor interaction" evidence="6">
    <location>
        <begin position="144"/>
        <end position="377"/>
    </location>
</feature>
<dbReference type="PANTHER" id="PTHR32071">
    <property type="entry name" value="TRANSCRIPTIONAL REGULATORY PROTEIN"/>
    <property type="match status" value="1"/>
</dbReference>
<dbReference type="SUPFAM" id="SSF52540">
    <property type="entry name" value="P-loop containing nucleoside triphosphate hydrolases"/>
    <property type="match status" value="1"/>
</dbReference>
<feature type="domain" description="FHA" evidence="5">
    <location>
        <begin position="48"/>
        <end position="105"/>
    </location>
</feature>
<dbReference type="InterPro" id="IPR008984">
    <property type="entry name" value="SMAD_FHA_dom_sf"/>
</dbReference>
<dbReference type="Pfam" id="PF16697">
    <property type="entry name" value="Yop-YscD_cpl"/>
    <property type="match status" value="1"/>
</dbReference>
<name>A0ABS7TX40_9BACT</name>
<dbReference type="SMART" id="SM00240">
    <property type="entry name" value="FHA"/>
    <property type="match status" value="1"/>
</dbReference>
<dbReference type="PROSITE" id="PS50006">
    <property type="entry name" value="FHA_DOMAIN"/>
    <property type="match status" value="1"/>
</dbReference>
<dbReference type="InterPro" id="IPR025662">
    <property type="entry name" value="Sigma_54_int_dom_ATP-bd_1"/>
</dbReference>
<evidence type="ECO:0000313" key="8">
    <source>
        <dbReference type="Proteomes" id="UP001139031"/>
    </source>
</evidence>
<dbReference type="PANTHER" id="PTHR32071:SF117">
    <property type="entry name" value="PTS-DEPENDENT DIHYDROXYACETONE KINASE OPERON REGULATORY PROTEIN-RELATED"/>
    <property type="match status" value="1"/>
</dbReference>
<dbReference type="InterPro" id="IPR032030">
    <property type="entry name" value="YscD_cytoplasmic_dom"/>
</dbReference>
<dbReference type="Gene3D" id="1.10.8.60">
    <property type="match status" value="1"/>
</dbReference>
<evidence type="ECO:0000256" key="4">
    <source>
        <dbReference type="SAM" id="MobiDB-lite"/>
    </source>
</evidence>
<keyword evidence="2" id="KW-0067">ATP-binding</keyword>
<keyword evidence="3" id="KW-0238">DNA-binding</keyword>
<evidence type="ECO:0000256" key="1">
    <source>
        <dbReference type="ARBA" id="ARBA00022741"/>
    </source>
</evidence>